<dbReference type="SUPFAM" id="SSF52317">
    <property type="entry name" value="Class I glutamine amidotransferase-like"/>
    <property type="match status" value="1"/>
</dbReference>
<evidence type="ECO:0000256" key="4">
    <source>
        <dbReference type="ARBA" id="ARBA00022755"/>
    </source>
</evidence>
<comment type="function">
    <text evidence="8">Part of the phosphoribosylformylglycinamidine synthase complex involved in the purines biosynthetic pathway. Catalyzes the ATP-dependent conversion of formylglycinamide ribonucleotide (FGAR) and glutamine to yield formylglycinamidine ribonucleotide (FGAM) and glutamate. The FGAM synthase complex is composed of three subunits. PurQ produces an ammonia molecule by converting glutamine to glutamate. PurL transfers the ammonia molecule to FGAR to form FGAM in an ATP-dependent manner. PurS interacts with PurQ and PurL and is thought to assist in the transfer of the ammonia molecule from PurQ to PurL.</text>
</comment>
<dbReference type="GO" id="GO:0005524">
    <property type="term" value="F:ATP binding"/>
    <property type="evidence" value="ECO:0007669"/>
    <property type="project" value="UniProtKB-KW"/>
</dbReference>
<keyword evidence="7 8" id="KW-0315">Glutamine amidotransferase</keyword>
<comment type="subunit">
    <text evidence="8">Part of the FGAM synthase complex composed of 1 PurL, 1 PurQ and 2 PurS subunits.</text>
</comment>
<dbReference type="NCBIfam" id="NF002252">
    <property type="entry name" value="PRK01175.1"/>
    <property type="match status" value="1"/>
</dbReference>
<dbReference type="Pfam" id="PF13507">
    <property type="entry name" value="GATase_5"/>
    <property type="match status" value="1"/>
</dbReference>
<feature type="active site" description="Nucleophile" evidence="8">
    <location>
        <position position="103"/>
    </location>
</feature>
<dbReference type="InterPro" id="IPR029062">
    <property type="entry name" value="Class_I_gatase-like"/>
</dbReference>
<keyword evidence="6 8" id="KW-0067">ATP-binding</keyword>
<gene>
    <name evidence="8" type="primary">purQ</name>
</gene>
<dbReference type="PROSITE" id="PS51273">
    <property type="entry name" value="GATASE_TYPE_1"/>
    <property type="match status" value="1"/>
</dbReference>
<evidence type="ECO:0000256" key="6">
    <source>
        <dbReference type="ARBA" id="ARBA00022840"/>
    </source>
</evidence>
<evidence type="ECO:0000256" key="2">
    <source>
        <dbReference type="ARBA" id="ARBA00022598"/>
    </source>
</evidence>
<dbReference type="PANTHER" id="PTHR47552">
    <property type="entry name" value="PHOSPHORIBOSYLFORMYLGLYCINAMIDINE SYNTHASE SUBUNIT PURQ"/>
    <property type="match status" value="1"/>
</dbReference>
<evidence type="ECO:0000256" key="8">
    <source>
        <dbReference type="HAMAP-Rule" id="MF_00421"/>
    </source>
</evidence>
<dbReference type="EMBL" id="KT006976">
    <property type="protein sequence ID" value="AKQ01752.1"/>
    <property type="molecule type" value="Genomic_DNA"/>
</dbReference>
<dbReference type="EC" id="6.3.5.3" evidence="8"/>
<dbReference type="GO" id="GO:0006189">
    <property type="term" value="P:'de novo' IMP biosynthetic process"/>
    <property type="evidence" value="ECO:0007669"/>
    <property type="project" value="UniProtKB-UniRule"/>
</dbReference>
<dbReference type="GO" id="GO:0004642">
    <property type="term" value="F:phosphoribosylformylglycinamidine synthase activity"/>
    <property type="evidence" value="ECO:0007669"/>
    <property type="project" value="UniProtKB-UniRule"/>
</dbReference>
<protein>
    <recommendedName>
        <fullName evidence="8">Phosphoribosylformylglycinamidine synthase subunit PurQ</fullName>
        <shortName evidence="8">FGAM synthase</shortName>
        <ecNumber evidence="8">6.3.5.3</ecNumber>
    </recommendedName>
    <alternativeName>
        <fullName evidence="8">Formylglycinamide ribonucleotide amidotransferase subunit I</fullName>
        <shortName evidence="8">FGAR amidotransferase I</shortName>
        <shortName evidence="8">FGAR-AT I</shortName>
    </alternativeName>
    <alternativeName>
        <fullName evidence="8">Glutaminase PurQ</fullName>
        <ecNumber evidence="8">3.5.1.2</ecNumber>
    </alternativeName>
    <alternativeName>
        <fullName evidence="8">Phosphoribosylformylglycinamidine synthase subunit I</fullName>
    </alternativeName>
</protein>
<dbReference type="HAMAP" id="MF_00421">
    <property type="entry name" value="PurQ"/>
    <property type="match status" value="1"/>
</dbReference>
<dbReference type="UniPathway" id="UPA00074">
    <property type="reaction ID" value="UER00128"/>
</dbReference>
<evidence type="ECO:0000256" key="7">
    <source>
        <dbReference type="ARBA" id="ARBA00022962"/>
    </source>
</evidence>
<evidence type="ECO:0000256" key="5">
    <source>
        <dbReference type="ARBA" id="ARBA00022801"/>
    </source>
</evidence>
<name>A0A0H4T5N0_9EURY</name>
<keyword evidence="2 8" id="KW-0436">Ligase</keyword>
<dbReference type="NCBIfam" id="TIGR01737">
    <property type="entry name" value="FGAM_synth_I"/>
    <property type="match status" value="1"/>
</dbReference>
<dbReference type="PIRSF" id="PIRSF001586">
    <property type="entry name" value="FGAM_synth_I"/>
    <property type="match status" value="1"/>
</dbReference>
<evidence type="ECO:0000313" key="9">
    <source>
        <dbReference type="EMBL" id="AKQ01752.1"/>
    </source>
</evidence>
<keyword evidence="5 8" id="KW-0378">Hydrolase</keyword>
<keyword evidence="4 8" id="KW-0658">Purine biosynthesis</keyword>
<dbReference type="SMART" id="SM01211">
    <property type="entry name" value="GATase_5"/>
    <property type="match status" value="1"/>
</dbReference>
<comment type="catalytic activity">
    <reaction evidence="8">
        <text>N(2)-formyl-N(1)-(5-phospho-beta-D-ribosyl)glycinamide + L-glutamine + ATP + H2O = 2-formamido-N(1)-(5-O-phospho-beta-D-ribosyl)acetamidine + L-glutamate + ADP + phosphate + H(+)</text>
        <dbReference type="Rhea" id="RHEA:17129"/>
        <dbReference type="ChEBI" id="CHEBI:15377"/>
        <dbReference type="ChEBI" id="CHEBI:15378"/>
        <dbReference type="ChEBI" id="CHEBI:29985"/>
        <dbReference type="ChEBI" id="CHEBI:30616"/>
        <dbReference type="ChEBI" id="CHEBI:43474"/>
        <dbReference type="ChEBI" id="CHEBI:58359"/>
        <dbReference type="ChEBI" id="CHEBI:147286"/>
        <dbReference type="ChEBI" id="CHEBI:147287"/>
        <dbReference type="ChEBI" id="CHEBI:456216"/>
        <dbReference type="EC" id="6.3.5.3"/>
    </reaction>
</comment>
<comment type="catalytic activity">
    <reaction evidence="8">
        <text>L-glutamine + H2O = L-glutamate + NH4(+)</text>
        <dbReference type="Rhea" id="RHEA:15889"/>
        <dbReference type="ChEBI" id="CHEBI:15377"/>
        <dbReference type="ChEBI" id="CHEBI:28938"/>
        <dbReference type="ChEBI" id="CHEBI:29985"/>
        <dbReference type="ChEBI" id="CHEBI:58359"/>
        <dbReference type="EC" id="3.5.1.2"/>
    </reaction>
</comment>
<dbReference type="AlphaFoldDB" id="A0A0H4T5N0"/>
<evidence type="ECO:0000256" key="3">
    <source>
        <dbReference type="ARBA" id="ARBA00022741"/>
    </source>
</evidence>
<comment type="subcellular location">
    <subcellularLocation>
        <location evidence="8">Cytoplasm</location>
    </subcellularLocation>
</comment>
<dbReference type="EC" id="3.5.1.2" evidence="8"/>
<reference evidence="9" key="1">
    <citation type="journal article" date="2015" name="ISME J.">
        <title>Aquifer environment selects for microbial species cohorts in sediment and groundwater.</title>
        <authorList>
            <person name="Hug L.A."/>
            <person name="Thomas B.C."/>
            <person name="Brown C.T."/>
            <person name="Frischkorn K.R."/>
            <person name="Williams K.H."/>
            <person name="Tringe S.G."/>
            <person name="Banfield J.F."/>
        </authorList>
    </citation>
    <scope>NUCLEOTIDE SEQUENCE</scope>
</reference>
<accession>A0A0H4T5N0</accession>
<sequence length="278" mass="30845">MRREDIRVGVVYIEGTNCEEESVAYFRHLGAKAEKVHLKQLTGDVPEEMRRRLEDYDILMVPGGFASGDYVRAGAIFAARLRSRLADELKAFVEAGKPIFGVCNGFQVLVEAGLLPGLRGTMTDEPEAVLATNDSGHYECRPSLLKLESRGTCAFTRGLRKGQVVTFISAHAEGKFLLPKARAAKLLKELVANDQVVFRYVDDRGRYAGYPWNPSGTTYNIAALCNREGNVFGVQPHPERCFFRHLHPDWTRGDGGDPVYGDGKAIFEGVLDFVAARF</sequence>
<dbReference type="GO" id="GO:0004359">
    <property type="term" value="F:glutaminase activity"/>
    <property type="evidence" value="ECO:0007669"/>
    <property type="project" value="UniProtKB-EC"/>
</dbReference>
<dbReference type="InterPro" id="IPR010075">
    <property type="entry name" value="PRibForGlyAmidine_synth_PurQ"/>
</dbReference>
<proteinExistence type="inferred from homology"/>
<dbReference type="Gene3D" id="3.40.50.880">
    <property type="match status" value="1"/>
</dbReference>
<organism evidence="9">
    <name type="scientific">uncultured euryarchaeote Rifle_16ft_4_minimus_23719</name>
    <dbReference type="NCBI Taxonomy" id="1665190"/>
    <lineage>
        <taxon>Archaea</taxon>
        <taxon>Methanobacteriati</taxon>
        <taxon>Methanobacteriota</taxon>
        <taxon>environmental samples</taxon>
    </lineage>
</organism>
<dbReference type="GO" id="GO:0005737">
    <property type="term" value="C:cytoplasm"/>
    <property type="evidence" value="ECO:0007669"/>
    <property type="project" value="UniProtKB-SubCell"/>
</dbReference>
<keyword evidence="3 8" id="KW-0547">Nucleotide-binding</keyword>
<evidence type="ECO:0000256" key="1">
    <source>
        <dbReference type="ARBA" id="ARBA00022490"/>
    </source>
</evidence>
<comment type="pathway">
    <text evidence="8">Purine metabolism; IMP biosynthesis via de novo pathway; 5-amino-1-(5-phospho-D-ribosyl)imidazole from N(2)-formyl-N(1)-(5-phospho-D-ribosyl)glycinamide: step 1/2.</text>
</comment>
<feature type="active site" evidence="8">
    <location>
        <position position="239"/>
    </location>
</feature>
<dbReference type="PANTHER" id="PTHR47552:SF1">
    <property type="entry name" value="PHOSPHORIBOSYLFORMYLGLYCINAMIDINE SYNTHASE SUBUNIT PURQ"/>
    <property type="match status" value="1"/>
</dbReference>
<keyword evidence="1 8" id="KW-0963">Cytoplasm</keyword>
<feature type="active site" evidence="8">
    <location>
        <position position="237"/>
    </location>
</feature>